<protein>
    <submittedName>
        <fullName evidence="4">Pimeloyl-ACP methyl ester carboxylesterase</fullName>
    </submittedName>
</protein>
<keyword evidence="2" id="KW-0472">Membrane</keyword>
<dbReference type="PANTHER" id="PTHR43433">
    <property type="entry name" value="HYDROLASE, ALPHA/BETA FOLD FAMILY PROTEIN"/>
    <property type="match status" value="1"/>
</dbReference>
<dbReference type="RefSeq" id="WP_306638412.1">
    <property type="nucleotide sequence ID" value="NZ_JAUSXB010000001.1"/>
</dbReference>
<evidence type="ECO:0000313" key="5">
    <source>
        <dbReference type="Proteomes" id="UP001236806"/>
    </source>
</evidence>
<feature type="domain" description="AB hydrolase-1" evidence="3">
    <location>
        <begin position="203"/>
        <end position="433"/>
    </location>
</feature>
<evidence type="ECO:0000256" key="1">
    <source>
        <dbReference type="SAM" id="MobiDB-lite"/>
    </source>
</evidence>
<feature type="transmembrane region" description="Helical" evidence="2">
    <location>
        <begin position="36"/>
        <end position="58"/>
    </location>
</feature>
<keyword evidence="2" id="KW-0812">Transmembrane</keyword>
<dbReference type="PRINTS" id="PR00111">
    <property type="entry name" value="ABHYDROLASE"/>
</dbReference>
<feature type="region of interest" description="Disordered" evidence="1">
    <location>
        <begin position="1"/>
        <end position="26"/>
    </location>
</feature>
<keyword evidence="2" id="KW-1133">Transmembrane helix</keyword>
<dbReference type="Gene3D" id="3.40.50.1820">
    <property type="entry name" value="alpha/beta hydrolase"/>
    <property type="match status" value="1"/>
</dbReference>
<sequence length="465" mass="48394">MATTPQTPRTHPDFGKSGPADSRPSGRVARWRIGRVVAVSLATGLLAAVLLAAASFIRARESEMTGAVLCGFAVGWAVLAILSVRLTDQPQRWAIAPAVFMGAGGLLLVVFGSAVDGPLSWVWPPALLALAIWMSIRVRRQLHSRSRGWLVYPVLAVLALASIGGGYQTLGAAADARAFPMPGQLVDVGGYRLHLNCTGSGSPTVVLQPGAGEMSSNHGWIAAAVANNTRVCAYDRAGRGWSEPADNAQDATQIAADLHALLHRGNVPGPYVLAGHSFGGLYTLTFAARYPDEVAAMVLIDSTDRAAADNPGVVAAPGSYDALGRLSALISTSARLGLGRVYAPLEVGSLPARSRDEVRANIASPANLRSTIDEYVQANTSMQEAASLRDFGSKPLVVLTAGVGNSNKHQDAQDELAGLSTNSVHQTIDWASHEALVADQAGAAITTQAILDVVASLRSGGPLVL</sequence>
<evidence type="ECO:0000313" key="4">
    <source>
        <dbReference type="EMBL" id="MDQ0676058.1"/>
    </source>
</evidence>
<keyword evidence="5" id="KW-1185">Reference proteome</keyword>
<accession>A0ABU0PQ19</accession>
<dbReference type="Pfam" id="PF00561">
    <property type="entry name" value="Abhydrolase_1"/>
    <property type="match status" value="1"/>
</dbReference>
<dbReference type="PANTHER" id="PTHR43433:SF5">
    <property type="entry name" value="AB HYDROLASE-1 DOMAIN-CONTAINING PROTEIN"/>
    <property type="match status" value="1"/>
</dbReference>
<reference evidence="4 5" key="1">
    <citation type="submission" date="2023-07" db="EMBL/GenBank/DDBJ databases">
        <title>Comparative genomics of wheat-associated soil bacteria to identify genetic determinants of phenazine resistance.</title>
        <authorList>
            <person name="Mouncey N."/>
        </authorList>
    </citation>
    <scope>NUCLEOTIDE SEQUENCE [LARGE SCALE GENOMIC DNA]</scope>
    <source>
        <strain evidence="4 5">W1I3</strain>
    </source>
</reference>
<dbReference type="InterPro" id="IPR000073">
    <property type="entry name" value="AB_hydrolase_1"/>
</dbReference>
<proteinExistence type="predicted"/>
<feature type="transmembrane region" description="Helical" evidence="2">
    <location>
        <begin position="150"/>
        <end position="170"/>
    </location>
</feature>
<gene>
    <name evidence="4" type="ORF">QFZ36_003619</name>
</gene>
<feature type="transmembrane region" description="Helical" evidence="2">
    <location>
        <begin position="121"/>
        <end position="138"/>
    </location>
</feature>
<evidence type="ECO:0000259" key="3">
    <source>
        <dbReference type="Pfam" id="PF00561"/>
    </source>
</evidence>
<dbReference type="Proteomes" id="UP001236806">
    <property type="component" value="Unassembled WGS sequence"/>
</dbReference>
<dbReference type="SUPFAM" id="SSF53474">
    <property type="entry name" value="alpha/beta-Hydrolases"/>
    <property type="match status" value="1"/>
</dbReference>
<dbReference type="EMBL" id="JAUSXB010000001">
    <property type="protein sequence ID" value="MDQ0676058.1"/>
    <property type="molecule type" value="Genomic_DNA"/>
</dbReference>
<feature type="transmembrane region" description="Helical" evidence="2">
    <location>
        <begin position="64"/>
        <end position="82"/>
    </location>
</feature>
<dbReference type="InterPro" id="IPR029058">
    <property type="entry name" value="AB_hydrolase_fold"/>
</dbReference>
<comment type="caution">
    <text evidence="4">The sequence shown here is derived from an EMBL/GenBank/DDBJ whole genome shotgun (WGS) entry which is preliminary data.</text>
</comment>
<organism evidence="4 5">
    <name type="scientific">Pseudarthrobacter siccitolerans</name>
    <dbReference type="NCBI Taxonomy" id="861266"/>
    <lineage>
        <taxon>Bacteria</taxon>
        <taxon>Bacillati</taxon>
        <taxon>Actinomycetota</taxon>
        <taxon>Actinomycetes</taxon>
        <taxon>Micrococcales</taxon>
        <taxon>Micrococcaceae</taxon>
        <taxon>Pseudarthrobacter</taxon>
    </lineage>
</organism>
<evidence type="ECO:0000256" key="2">
    <source>
        <dbReference type="SAM" id="Phobius"/>
    </source>
</evidence>
<dbReference type="InterPro" id="IPR050471">
    <property type="entry name" value="AB_hydrolase"/>
</dbReference>
<feature type="transmembrane region" description="Helical" evidence="2">
    <location>
        <begin position="94"/>
        <end position="115"/>
    </location>
</feature>
<name>A0ABU0PQ19_9MICC</name>